<keyword evidence="2" id="KW-0808">Transferase</keyword>
<dbReference type="KEGG" id="bcv:Bcav_0105"/>
<dbReference type="STRING" id="471853.Bcav_0105"/>
<accession>C5BUZ6</accession>
<dbReference type="InterPro" id="IPR011009">
    <property type="entry name" value="Kinase-like_dom_sf"/>
</dbReference>
<dbReference type="SUPFAM" id="SSF56112">
    <property type="entry name" value="Protein kinase-like (PK-like)"/>
    <property type="match status" value="1"/>
</dbReference>
<dbReference type="InterPro" id="IPR051678">
    <property type="entry name" value="AGP_Transferase"/>
</dbReference>
<dbReference type="Pfam" id="PF01636">
    <property type="entry name" value="APH"/>
    <property type="match status" value="2"/>
</dbReference>
<reference evidence="2 3" key="1">
    <citation type="journal article" date="2009" name="Stand. Genomic Sci.">
        <title>Complete genome sequence of Beutenbergia cavernae type strain (HKI 0122).</title>
        <authorList>
            <person name="Land M."/>
            <person name="Pukall R."/>
            <person name="Abt B."/>
            <person name="Goker M."/>
            <person name="Rohde M."/>
            <person name="Glavina Del Rio T."/>
            <person name="Tice H."/>
            <person name="Copeland A."/>
            <person name="Cheng J.F."/>
            <person name="Lucas S."/>
            <person name="Chen F."/>
            <person name="Nolan M."/>
            <person name="Bruce D."/>
            <person name="Goodwin L."/>
            <person name="Pitluck S."/>
            <person name="Ivanova N."/>
            <person name="Mavromatis K."/>
            <person name="Ovchinnikova G."/>
            <person name="Pati A."/>
            <person name="Chen A."/>
            <person name="Palaniappan K."/>
            <person name="Hauser L."/>
            <person name="Chang Y.J."/>
            <person name="Jefferies C.C."/>
            <person name="Saunders E."/>
            <person name="Brettin T."/>
            <person name="Detter J.C."/>
            <person name="Han C."/>
            <person name="Chain P."/>
            <person name="Bristow J."/>
            <person name="Eisen J.A."/>
            <person name="Markowitz V."/>
            <person name="Hugenholtz P."/>
            <person name="Kyrpides N.C."/>
            <person name="Klenk H.P."/>
            <person name="Lapidus A."/>
        </authorList>
    </citation>
    <scope>NUCLEOTIDE SEQUENCE [LARGE SCALE GENOMIC DNA]</scope>
    <source>
        <strain evidence="3">ATCC BAA-8 / DSM 12333 / NBRC 16432</strain>
    </source>
</reference>
<organism evidence="2 3">
    <name type="scientific">Beutenbergia cavernae (strain ATCC BAA-8 / DSM 12333 / CCUG 43141 / JCM 11478 / NBRC 16432 / NCIMB 13614 / HKI 0122)</name>
    <dbReference type="NCBI Taxonomy" id="471853"/>
    <lineage>
        <taxon>Bacteria</taxon>
        <taxon>Bacillati</taxon>
        <taxon>Actinomycetota</taxon>
        <taxon>Actinomycetes</taxon>
        <taxon>Micrococcales</taxon>
        <taxon>Beutenbergiaceae</taxon>
        <taxon>Beutenbergia</taxon>
    </lineage>
</organism>
<dbReference type="GO" id="GO:0016740">
    <property type="term" value="F:transferase activity"/>
    <property type="evidence" value="ECO:0007669"/>
    <property type="project" value="UniProtKB-KW"/>
</dbReference>
<dbReference type="Proteomes" id="UP000007962">
    <property type="component" value="Chromosome"/>
</dbReference>
<evidence type="ECO:0000313" key="3">
    <source>
        <dbReference type="Proteomes" id="UP000007962"/>
    </source>
</evidence>
<proteinExistence type="predicted"/>
<name>C5BUZ6_BEUC1</name>
<protein>
    <submittedName>
        <fullName evidence="2">Aminoglycoside phosphotransferase</fullName>
    </submittedName>
</protein>
<dbReference type="eggNOG" id="COG2334">
    <property type="taxonomic scope" value="Bacteria"/>
</dbReference>
<dbReference type="RefSeq" id="WP_012725150.1">
    <property type="nucleotide sequence ID" value="NC_012669.1"/>
</dbReference>
<dbReference type="InterPro" id="IPR002575">
    <property type="entry name" value="Aminoglycoside_PTrfase"/>
</dbReference>
<evidence type="ECO:0000313" key="2">
    <source>
        <dbReference type="EMBL" id="ACQ78370.1"/>
    </source>
</evidence>
<evidence type="ECO:0000259" key="1">
    <source>
        <dbReference type="Pfam" id="PF01636"/>
    </source>
</evidence>
<sequence length="240" mass="24579">MSGGAGRLASAANLLGRGRTADVYDLGDGLVLRRYRDGYDAEREAEIQAHVAEHGFPAPAVVEAHGPDLVMARVAGPTMLGALVAGDARPDEAAHLLADLHDRLHALPAPAGPREPGDVVVHLDLHPDNVMLDPERGPVLIDWANARLGTADLDVAMTALILAEVAVAPPDSELAAQAGPALAAVPALGAAFLAAVDGDARLGLAGALAMRAANPTLDAAEKERLSTAVRAVREWADAAG</sequence>
<dbReference type="Gene3D" id="3.90.1200.10">
    <property type="match status" value="1"/>
</dbReference>
<keyword evidence="3" id="KW-1185">Reference proteome</keyword>
<dbReference type="PANTHER" id="PTHR21310:SF40">
    <property type="entry name" value="AMINOGLYCOSIDE PHOSPHOTRANSFERASE DOMAIN-CONTAINING PROTEIN-RELATED"/>
    <property type="match status" value="1"/>
</dbReference>
<gene>
    <name evidence="2" type="ordered locus">Bcav_0105</name>
</gene>
<dbReference type="AlphaFoldDB" id="C5BUZ6"/>
<dbReference type="EMBL" id="CP001618">
    <property type="protein sequence ID" value="ACQ78370.1"/>
    <property type="molecule type" value="Genomic_DNA"/>
</dbReference>
<dbReference type="PANTHER" id="PTHR21310">
    <property type="entry name" value="AMINOGLYCOSIDE PHOSPHOTRANSFERASE-RELATED-RELATED"/>
    <property type="match status" value="1"/>
</dbReference>
<dbReference type="HOGENOM" id="CLU_083624_0_0_11"/>
<feature type="domain" description="Aminoglycoside phosphotransferase" evidence="1">
    <location>
        <begin position="118"/>
        <end position="184"/>
    </location>
</feature>
<feature type="domain" description="Aminoglycoside phosphotransferase" evidence="1">
    <location>
        <begin position="15"/>
        <end position="113"/>
    </location>
</feature>